<dbReference type="STRING" id="1798692.A3G00_01360"/>
<feature type="compositionally biased region" description="Basic and acidic residues" evidence="1">
    <location>
        <begin position="1"/>
        <end position="21"/>
    </location>
</feature>
<feature type="region of interest" description="Disordered" evidence="1">
    <location>
        <begin position="1"/>
        <end position="85"/>
    </location>
</feature>
<sequence length="130" mass="14404">MGRFHNEWGEAKNVRSRKPGESDYVPVEEIPDEGKDPESLLIAREDRGGENDELPDMRRHKEAVGSMHGDRDGGVGESNPTVEGLRKSAIVKGAVYHSVLERRSCESEKRGKGGKLNKPVRDRGELKKAA</sequence>
<evidence type="ECO:0000313" key="2">
    <source>
        <dbReference type="EMBL" id="OGH74981.1"/>
    </source>
</evidence>
<feature type="compositionally biased region" description="Basic and acidic residues" evidence="1">
    <location>
        <begin position="119"/>
        <end position="130"/>
    </location>
</feature>
<protein>
    <submittedName>
        <fullName evidence="2">Uncharacterized protein</fullName>
    </submittedName>
</protein>
<comment type="caution">
    <text evidence="2">The sequence shown here is derived from an EMBL/GenBank/DDBJ whole genome shotgun (WGS) entry which is preliminary data.</text>
</comment>
<accession>A0A1F6MTN2</accession>
<dbReference type="EMBL" id="MFQN01000011">
    <property type="protein sequence ID" value="OGH74981.1"/>
    <property type="molecule type" value="Genomic_DNA"/>
</dbReference>
<dbReference type="Proteomes" id="UP000178347">
    <property type="component" value="Unassembled WGS sequence"/>
</dbReference>
<organism evidence="2 3">
    <name type="scientific">Candidatus Magasanikbacteria bacterium RIFCSPLOWO2_12_FULL_43_12</name>
    <dbReference type="NCBI Taxonomy" id="1798692"/>
    <lineage>
        <taxon>Bacteria</taxon>
        <taxon>Candidatus Magasanikiibacteriota</taxon>
    </lineage>
</organism>
<name>A0A1F6MTN2_9BACT</name>
<feature type="region of interest" description="Disordered" evidence="1">
    <location>
        <begin position="102"/>
        <end position="130"/>
    </location>
</feature>
<feature type="compositionally biased region" description="Basic and acidic residues" evidence="1">
    <location>
        <begin position="32"/>
        <end position="74"/>
    </location>
</feature>
<dbReference type="AlphaFoldDB" id="A0A1F6MTN2"/>
<gene>
    <name evidence="2" type="ORF">A3G00_01360</name>
</gene>
<reference evidence="2 3" key="1">
    <citation type="journal article" date="2016" name="Nat. Commun.">
        <title>Thousands of microbial genomes shed light on interconnected biogeochemical processes in an aquifer system.</title>
        <authorList>
            <person name="Anantharaman K."/>
            <person name="Brown C.T."/>
            <person name="Hug L.A."/>
            <person name="Sharon I."/>
            <person name="Castelle C.J."/>
            <person name="Probst A.J."/>
            <person name="Thomas B.C."/>
            <person name="Singh A."/>
            <person name="Wilkins M.J."/>
            <person name="Karaoz U."/>
            <person name="Brodie E.L."/>
            <person name="Williams K.H."/>
            <person name="Hubbard S.S."/>
            <person name="Banfield J.F."/>
        </authorList>
    </citation>
    <scope>NUCLEOTIDE SEQUENCE [LARGE SCALE GENOMIC DNA]</scope>
</reference>
<evidence type="ECO:0000313" key="3">
    <source>
        <dbReference type="Proteomes" id="UP000178347"/>
    </source>
</evidence>
<feature type="compositionally biased region" description="Basic and acidic residues" evidence="1">
    <location>
        <begin position="102"/>
        <end position="111"/>
    </location>
</feature>
<evidence type="ECO:0000256" key="1">
    <source>
        <dbReference type="SAM" id="MobiDB-lite"/>
    </source>
</evidence>
<proteinExistence type="predicted"/>